<dbReference type="Gene3D" id="1.20.1280.50">
    <property type="match status" value="1"/>
</dbReference>
<dbReference type="Pfam" id="PF12937">
    <property type="entry name" value="F-box-like"/>
    <property type="match status" value="1"/>
</dbReference>
<dbReference type="STRING" id="50990.A0A4Y7PLE3"/>
<proteinExistence type="predicted"/>
<gene>
    <name evidence="2" type="ORF">BD410DRAFT_902122</name>
</gene>
<evidence type="ECO:0000313" key="2">
    <source>
        <dbReference type="EMBL" id="TDL16263.1"/>
    </source>
</evidence>
<evidence type="ECO:0000259" key="1">
    <source>
        <dbReference type="Pfam" id="PF12937"/>
    </source>
</evidence>
<dbReference type="VEuPathDB" id="FungiDB:BD410DRAFT_902122"/>
<dbReference type="InterPro" id="IPR001810">
    <property type="entry name" value="F-box_dom"/>
</dbReference>
<organism evidence="2 3">
    <name type="scientific">Rickenella mellea</name>
    <dbReference type="NCBI Taxonomy" id="50990"/>
    <lineage>
        <taxon>Eukaryota</taxon>
        <taxon>Fungi</taxon>
        <taxon>Dikarya</taxon>
        <taxon>Basidiomycota</taxon>
        <taxon>Agaricomycotina</taxon>
        <taxon>Agaricomycetes</taxon>
        <taxon>Hymenochaetales</taxon>
        <taxon>Rickenellaceae</taxon>
        <taxon>Rickenella</taxon>
    </lineage>
</organism>
<sequence>MNGLGHLMTLLTIVKRDGLDGAFSEDVCYFGRLSNHENITFQPYNEPLRSLRYSLEDVKLCMEALNSIRSRLTKRIRDLQKRCKPSVLADGIERIPDEILAGIFESGHQTSEHSKFPLRVSRVSRRFRQVSFRTPSIWTRLSSRHPGDQIEAFISRSGQCDLHVELWDPPLDELRSSLKLIAPHSCRWSSIWVFNNEDPIMNEIGVSSFPRLRYIYHYMELPRESSRWDMPLLTQFDGYWLTFSPRFSVPFLTQLTCMKLCFTDDCPFDRTSLEQALHRTLNLRELSIKCHDFHPDRDADLEVPQPMSPPDTPRPRSVHIESLKIMLRGSVSFYAVKLLYSILQYLSPSLVDISLLLHGDPENCLIHNLFPYGPTIQLQIGLPCSLPHLLSQLLRNDNGKIVNSLQFRMSSFDCELGLSPEWTHFRPLRHLRFQNCVMLKESHVEKVARRLLACEDFQSLEIISCRNLSEEFLLDLQDEVGERLTWSL</sequence>
<dbReference type="AlphaFoldDB" id="A0A4Y7PLE3"/>
<evidence type="ECO:0000313" key="3">
    <source>
        <dbReference type="Proteomes" id="UP000294933"/>
    </source>
</evidence>
<reference evidence="2 3" key="1">
    <citation type="submission" date="2018-06" db="EMBL/GenBank/DDBJ databases">
        <title>A transcriptomic atlas of mushroom development highlights an independent origin of complex multicellularity.</title>
        <authorList>
            <consortium name="DOE Joint Genome Institute"/>
            <person name="Krizsan K."/>
            <person name="Almasi E."/>
            <person name="Merenyi Z."/>
            <person name="Sahu N."/>
            <person name="Viragh M."/>
            <person name="Koszo T."/>
            <person name="Mondo S."/>
            <person name="Kiss B."/>
            <person name="Balint B."/>
            <person name="Kues U."/>
            <person name="Barry K."/>
            <person name="Hegedus J.C."/>
            <person name="Henrissat B."/>
            <person name="Johnson J."/>
            <person name="Lipzen A."/>
            <person name="Ohm R."/>
            <person name="Nagy I."/>
            <person name="Pangilinan J."/>
            <person name="Yan J."/>
            <person name="Xiong Y."/>
            <person name="Grigoriev I.V."/>
            <person name="Hibbett D.S."/>
            <person name="Nagy L.G."/>
        </authorList>
    </citation>
    <scope>NUCLEOTIDE SEQUENCE [LARGE SCALE GENOMIC DNA]</scope>
    <source>
        <strain evidence="2 3">SZMC22713</strain>
    </source>
</reference>
<dbReference type="EMBL" id="ML170247">
    <property type="protein sequence ID" value="TDL16263.1"/>
    <property type="molecule type" value="Genomic_DNA"/>
</dbReference>
<keyword evidence="3" id="KW-1185">Reference proteome</keyword>
<dbReference type="Proteomes" id="UP000294933">
    <property type="component" value="Unassembled WGS sequence"/>
</dbReference>
<accession>A0A4Y7PLE3</accession>
<dbReference type="OrthoDB" id="3229088at2759"/>
<protein>
    <recommendedName>
        <fullName evidence="1">F-box domain-containing protein</fullName>
    </recommendedName>
</protein>
<feature type="domain" description="F-box" evidence="1">
    <location>
        <begin position="92"/>
        <end position="142"/>
    </location>
</feature>
<name>A0A4Y7PLE3_9AGAM</name>